<evidence type="ECO:0000256" key="3">
    <source>
        <dbReference type="ARBA" id="ARBA00022729"/>
    </source>
</evidence>
<sequence>MGFFHIVLVLIFTSSSLAWDSEQLEVFDVVDEVKQNFYELLNVSQDASSAEIRSAFRLLSLKLHPDKNPDVDTNEQFRNLVSVYEILKTPSKRKYYDEVLVNGLPNWRSAVYYYRYVRKMGLIEVCLILFVILTIGQYLVYWAAYLEKKFTIEENLKKKKPPKKGRMLEEDLDIIIPKPSVFDTLPFQIPKLVWFSIISIPSALGFIKTAVTQQIEESKKPPPEPEPVPVKIKTVRKRNKFVVPEGPNFETTPTGGTFSDGSVSSPPPPVSGGLWTDDDLDELIRLVKKYPQGSPGRWESIADALNRSVPEVTYMASKMKENGYRLPSEREEELPQIKTKQKTKKDVDTSDNITKWSQVQQKSLEDALAKYPKGCTDRWDRIADNVPDKTKEECMMRFKYLAEALKKQKESVSNAVLDGNEVSENAES</sequence>
<accession>A0A6J2Y9S9</accession>
<protein>
    <submittedName>
        <fullName evidence="13">DnaJ homolog subfamily C member 1</fullName>
    </submittedName>
</protein>
<evidence type="ECO:0000256" key="7">
    <source>
        <dbReference type="SAM" id="MobiDB-lite"/>
    </source>
</evidence>
<dbReference type="SMART" id="SM00717">
    <property type="entry name" value="SANT"/>
    <property type="match status" value="2"/>
</dbReference>
<feature type="domain" description="Myb-like" evidence="11">
    <location>
        <begin position="267"/>
        <end position="308"/>
    </location>
</feature>
<dbReference type="CDD" id="cd06257">
    <property type="entry name" value="DnaJ"/>
    <property type="match status" value="1"/>
</dbReference>
<feature type="domain" description="J" evidence="10">
    <location>
        <begin position="36"/>
        <end position="100"/>
    </location>
</feature>
<dbReference type="CDD" id="cd00167">
    <property type="entry name" value="SANT"/>
    <property type="match status" value="2"/>
</dbReference>
<evidence type="ECO:0000259" key="11">
    <source>
        <dbReference type="PROSITE" id="PS50090"/>
    </source>
</evidence>
<name>A0A6J2Y9S9_SITOR</name>
<dbReference type="InterPro" id="IPR001005">
    <property type="entry name" value="SANT/Myb"/>
</dbReference>
<dbReference type="InterPro" id="IPR001623">
    <property type="entry name" value="DnaJ_domain"/>
</dbReference>
<feature type="compositionally biased region" description="Polar residues" evidence="7">
    <location>
        <begin position="249"/>
        <end position="260"/>
    </location>
</feature>
<feature type="transmembrane region" description="Helical" evidence="8">
    <location>
        <begin position="122"/>
        <end position="144"/>
    </location>
</feature>
<evidence type="ECO:0000259" key="10">
    <source>
        <dbReference type="PROSITE" id="PS50076"/>
    </source>
</evidence>
<comment type="subcellular location">
    <subcellularLocation>
        <location evidence="6">Endomembrane system</location>
        <topology evidence="6">Single-pass membrane protein</topology>
    </subcellularLocation>
    <subcellularLocation>
        <location evidence="1">Nucleus</location>
    </subcellularLocation>
</comment>
<dbReference type="AlphaFoldDB" id="A0A6J2Y9S9"/>
<evidence type="ECO:0000256" key="5">
    <source>
        <dbReference type="ARBA" id="ARBA00023136"/>
    </source>
</evidence>
<organism evidence="12 13">
    <name type="scientific">Sitophilus oryzae</name>
    <name type="common">Rice weevil</name>
    <name type="synonym">Curculio oryzae</name>
    <dbReference type="NCBI Taxonomy" id="7048"/>
    <lineage>
        <taxon>Eukaryota</taxon>
        <taxon>Metazoa</taxon>
        <taxon>Ecdysozoa</taxon>
        <taxon>Arthropoda</taxon>
        <taxon>Hexapoda</taxon>
        <taxon>Insecta</taxon>
        <taxon>Pterygota</taxon>
        <taxon>Neoptera</taxon>
        <taxon>Endopterygota</taxon>
        <taxon>Coleoptera</taxon>
        <taxon>Polyphaga</taxon>
        <taxon>Cucujiformia</taxon>
        <taxon>Curculionidae</taxon>
        <taxon>Dryophthorinae</taxon>
        <taxon>Sitophilus</taxon>
    </lineage>
</organism>
<dbReference type="SMART" id="SM00271">
    <property type="entry name" value="DnaJ"/>
    <property type="match status" value="1"/>
</dbReference>
<dbReference type="Gene3D" id="1.10.287.110">
    <property type="entry name" value="DnaJ domain"/>
    <property type="match status" value="1"/>
</dbReference>
<keyword evidence="12" id="KW-1185">Reference proteome</keyword>
<dbReference type="PROSITE" id="PS50076">
    <property type="entry name" value="DNAJ_2"/>
    <property type="match status" value="1"/>
</dbReference>
<keyword evidence="3 9" id="KW-0732">Signal</keyword>
<keyword evidence="2 8" id="KW-0812">Transmembrane</keyword>
<dbReference type="Proteomes" id="UP000504635">
    <property type="component" value="Unplaced"/>
</dbReference>
<keyword evidence="4 8" id="KW-1133">Transmembrane helix</keyword>
<dbReference type="InParanoid" id="A0A6J2Y9S9"/>
<feature type="domain" description="Myb-like" evidence="11">
    <location>
        <begin position="355"/>
        <end position="402"/>
    </location>
</feature>
<dbReference type="Pfam" id="PF00226">
    <property type="entry name" value="DnaJ"/>
    <property type="match status" value="1"/>
</dbReference>
<dbReference type="FunCoup" id="A0A6J2Y9S9">
    <property type="interactions" value="1274"/>
</dbReference>
<evidence type="ECO:0000256" key="1">
    <source>
        <dbReference type="ARBA" id="ARBA00004123"/>
    </source>
</evidence>
<dbReference type="PRINTS" id="PR00625">
    <property type="entry name" value="JDOMAIN"/>
</dbReference>
<dbReference type="PROSITE" id="PS50090">
    <property type="entry name" value="MYB_LIKE"/>
    <property type="match status" value="2"/>
</dbReference>
<dbReference type="GO" id="GO:0012505">
    <property type="term" value="C:endomembrane system"/>
    <property type="evidence" value="ECO:0007669"/>
    <property type="project" value="UniProtKB-SubCell"/>
</dbReference>
<dbReference type="SUPFAM" id="SSF46689">
    <property type="entry name" value="Homeodomain-like"/>
    <property type="match status" value="2"/>
</dbReference>
<dbReference type="InterPro" id="IPR009057">
    <property type="entry name" value="Homeodomain-like_sf"/>
</dbReference>
<dbReference type="GO" id="GO:0005634">
    <property type="term" value="C:nucleus"/>
    <property type="evidence" value="ECO:0007669"/>
    <property type="project" value="UniProtKB-SubCell"/>
</dbReference>
<feature type="region of interest" description="Disordered" evidence="7">
    <location>
        <begin position="244"/>
        <end position="273"/>
    </location>
</feature>
<dbReference type="Pfam" id="PF23082">
    <property type="entry name" value="Myb_DNA-binding_2"/>
    <property type="match status" value="2"/>
</dbReference>
<dbReference type="RefSeq" id="XP_030760237.1">
    <property type="nucleotide sequence ID" value="XM_030904377.1"/>
</dbReference>
<evidence type="ECO:0000313" key="12">
    <source>
        <dbReference type="Proteomes" id="UP000504635"/>
    </source>
</evidence>
<gene>
    <name evidence="13" type="primary">LOC115885460</name>
</gene>
<proteinExistence type="predicted"/>
<evidence type="ECO:0000256" key="9">
    <source>
        <dbReference type="SAM" id="SignalP"/>
    </source>
</evidence>
<feature type="region of interest" description="Disordered" evidence="7">
    <location>
        <begin position="323"/>
        <end position="349"/>
    </location>
</feature>
<feature type="signal peptide" evidence="9">
    <location>
        <begin position="1"/>
        <end position="18"/>
    </location>
</feature>
<evidence type="ECO:0000256" key="2">
    <source>
        <dbReference type="ARBA" id="ARBA00022692"/>
    </source>
</evidence>
<dbReference type="OrthoDB" id="1420887at2759"/>
<evidence type="ECO:0000256" key="6">
    <source>
        <dbReference type="ARBA" id="ARBA00037847"/>
    </source>
</evidence>
<feature type="chain" id="PRO_5026879817" evidence="9">
    <location>
        <begin position="19"/>
        <end position="428"/>
    </location>
</feature>
<dbReference type="Gene3D" id="1.10.10.60">
    <property type="entry name" value="Homeodomain-like"/>
    <property type="match status" value="2"/>
</dbReference>
<dbReference type="PANTHER" id="PTHR44653">
    <property type="entry name" value="DNAJ HOMOLOG SUBFAMILY C MEMBER 1"/>
    <property type="match status" value="1"/>
</dbReference>
<dbReference type="InterPro" id="IPR052606">
    <property type="entry name" value="DnaJ_domain_protein"/>
</dbReference>
<evidence type="ECO:0000256" key="4">
    <source>
        <dbReference type="ARBA" id="ARBA00022989"/>
    </source>
</evidence>
<dbReference type="KEGG" id="soy:115885460"/>
<dbReference type="SUPFAM" id="SSF46565">
    <property type="entry name" value="Chaperone J-domain"/>
    <property type="match status" value="1"/>
</dbReference>
<reference evidence="13" key="1">
    <citation type="submission" date="2025-08" db="UniProtKB">
        <authorList>
            <consortium name="RefSeq"/>
        </authorList>
    </citation>
    <scope>IDENTIFICATION</scope>
    <source>
        <tissue evidence="13">Gonads</tissue>
    </source>
</reference>
<feature type="compositionally biased region" description="Basic and acidic residues" evidence="7">
    <location>
        <begin position="323"/>
        <end position="335"/>
    </location>
</feature>
<evidence type="ECO:0000313" key="13">
    <source>
        <dbReference type="RefSeq" id="XP_030760237.1"/>
    </source>
</evidence>
<evidence type="ECO:0000256" key="8">
    <source>
        <dbReference type="SAM" id="Phobius"/>
    </source>
</evidence>
<dbReference type="InterPro" id="IPR036869">
    <property type="entry name" value="J_dom_sf"/>
</dbReference>
<dbReference type="GeneID" id="115885460"/>
<keyword evidence="5 8" id="KW-0472">Membrane</keyword>
<dbReference type="PANTHER" id="PTHR44653:SF2">
    <property type="entry name" value="DNAJ HOMOLOG SUBFAMILY C MEMBER 1"/>
    <property type="match status" value="1"/>
</dbReference>